<reference evidence="1 2" key="1">
    <citation type="submission" date="2016-08" db="EMBL/GenBank/DDBJ databases">
        <authorList>
            <person name="Seilhamer J.J."/>
        </authorList>
    </citation>
    <scope>NUCLEOTIDE SEQUENCE [LARGE SCALE GENOMIC DNA]</scope>
    <source>
        <strain evidence="1 2">DX4</strain>
    </source>
</reference>
<dbReference type="RefSeq" id="WP_069379762.1">
    <property type="nucleotide sequence ID" value="NZ_CP017141.1"/>
</dbReference>
<keyword evidence="2" id="KW-1185">Reference proteome</keyword>
<gene>
    <name evidence="1" type="ORF">BFS30_13445</name>
</gene>
<dbReference type="KEGG" id="psty:BFS30_13445"/>
<evidence type="ECO:0000313" key="2">
    <source>
        <dbReference type="Proteomes" id="UP000094313"/>
    </source>
</evidence>
<name>A0A1D7QHE9_9SPHI</name>
<sequence length="191" mass="22579">MNRFYFFMIFVFFCLWTACNRPGNKEHSKTEQTDTAAQLKEVKSLLVRFKTAIIKNDKPKLLNMIHFPMQTQMMWMNDELNAKEPDRKNGLINKEELLKYCGKELFDKEQQRVLAYELGDDVSVINLQTDQASNYYKSLASQTDPGTLLFNYYLQWERPDGKGDYWFGLVVGKVKGEFKLLSYYSKWPVKY</sequence>
<dbReference type="Proteomes" id="UP000094313">
    <property type="component" value="Chromosome"/>
</dbReference>
<dbReference type="OrthoDB" id="796239at2"/>
<evidence type="ECO:0000313" key="1">
    <source>
        <dbReference type="EMBL" id="AOM78091.1"/>
    </source>
</evidence>
<proteinExistence type="predicted"/>
<dbReference type="PROSITE" id="PS51257">
    <property type="entry name" value="PROKAR_LIPOPROTEIN"/>
    <property type="match status" value="1"/>
</dbReference>
<accession>A0A1D7QHE9</accession>
<organism evidence="1 2">
    <name type="scientific">Pedobacter steynii</name>
    <dbReference type="NCBI Taxonomy" id="430522"/>
    <lineage>
        <taxon>Bacteria</taxon>
        <taxon>Pseudomonadati</taxon>
        <taxon>Bacteroidota</taxon>
        <taxon>Sphingobacteriia</taxon>
        <taxon>Sphingobacteriales</taxon>
        <taxon>Sphingobacteriaceae</taxon>
        <taxon>Pedobacter</taxon>
    </lineage>
</organism>
<dbReference type="EMBL" id="CP017141">
    <property type="protein sequence ID" value="AOM78091.1"/>
    <property type="molecule type" value="Genomic_DNA"/>
</dbReference>
<dbReference type="AlphaFoldDB" id="A0A1D7QHE9"/>
<evidence type="ECO:0008006" key="3">
    <source>
        <dbReference type="Google" id="ProtNLM"/>
    </source>
</evidence>
<protein>
    <recommendedName>
        <fullName evidence="3">Lipoprotein</fullName>
    </recommendedName>
</protein>